<evidence type="ECO:0000313" key="3">
    <source>
        <dbReference type="Proteomes" id="UP000181909"/>
    </source>
</evidence>
<dbReference type="Proteomes" id="UP000181909">
    <property type="component" value="Unassembled WGS sequence"/>
</dbReference>
<dbReference type="RefSeq" id="WP_072487115.1">
    <property type="nucleotide sequence ID" value="NZ_CP108276.1"/>
</dbReference>
<organism evidence="2 3">
    <name type="scientific">Streptomyces atratus</name>
    <dbReference type="NCBI Taxonomy" id="1893"/>
    <lineage>
        <taxon>Bacteria</taxon>
        <taxon>Bacillati</taxon>
        <taxon>Actinomycetota</taxon>
        <taxon>Actinomycetes</taxon>
        <taxon>Kitasatosporales</taxon>
        <taxon>Streptomycetaceae</taxon>
        <taxon>Streptomyces</taxon>
    </lineage>
</organism>
<dbReference type="STRING" id="1893.SAMN02787144_101494"/>
<accession>A0A1K2DKF8</accession>
<evidence type="ECO:0000313" key="2">
    <source>
        <dbReference type="EMBL" id="SFY23013.1"/>
    </source>
</evidence>
<feature type="compositionally biased region" description="Low complexity" evidence="1">
    <location>
        <begin position="57"/>
        <end position="66"/>
    </location>
</feature>
<reference evidence="2 3" key="1">
    <citation type="submission" date="2016-11" db="EMBL/GenBank/DDBJ databases">
        <authorList>
            <person name="Jaros S."/>
            <person name="Januszkiewicz K."/>
            <person name="Wedrychowicz H."/>
        </authorList>
    </citation>
    <scope>NUCLEOTIDE SEQUENCE [LARGE SCALE GENOMIC DNA]</scope>
    <source>
        <strain evidence="2 3">OK807</strain>
    </source>
</reference>
<feature type="region of interest" description="Disordered" evidence="1">
    <location>
        <begin position="37"/>
        <end position="77"/>
    </location>
</feature>
<proteinExistence type="predicted"/>
<dbReference type="OrthoDB" id="3973106at2"/>
<evidence type="ECO:0000256" key="1">
    <source>
        <dbReference type="SAM" id="MobiDB-lite"/>
    </source>
</evidence>
<name>A0A1K2DKF8_STRAR</name>
<dbReference type="AlphaFoldDB" id="A0A1K2DKF8"/>
<protein>
    <submittedName>
        <fullName evidence="2">Uncharacterized protein</fullName>
    </submittedName>
</protein>
<dbReference type="EMBL" id="FPJO01000014">
    <property type="protein sequence ID" value="SFY23013.1"/>
    <property type="molecule type" value="Genomic_DNA"/>
</dbReference>
<gene>
    <name evidence="2" type="ORF">SAMN02787144_101494</name>
</gene>
<sequence>MHGDPVLGDLTDADRASAAAALRSAEHAWDIRAAALSGSGTDGAGQTTSVLRGGPAGPDAPAPAKRPAVHPDLPPHSTAQWEQTLADLVNGRIETVLFIEFTSERINMIKAVADRSGIPRQTATESTDWNSVAPLFDPCEEILRFQLAGGIGTLPVVGRKEFDNAVTRWLRGHVPSSCAHTVVLFNRRAGWLLLDRATELLRITYAPRAELGPAPAGPVAPGEAGGRPGPAHGTDTEGAVREALRTAPLTADHTLLLARVDRRTGTVHAHTHVLFPAGSRLRHGETATAEITVHGGPNGRTPVILPVLAAADGDGPVMLSARQTALTAFAPARLSFVLRGPGEVTLLRPAGGTPGAPAADDSPVAPPEVSALVGRLPRRIVRPPALDVFFTVEMSGAEPEETAERLAFVRDVIAALARRHGSGDGLRVGVVGHYDHVVRETAYTPRSLLLLTVPAGPAQSARASLADWRPTRHEQDTVSSLEDALKKVGSATARPGGPQGRPAERALLIVGRRPPGTPEQHGVVPACPLGADWRAELRAIQGRGVRVRTRLEKSRPCSGREADAVRRYTADAWNTLSADGSFRQGVDTAADVAEALAPEWRWDGPPCRLALATPLL</sequence>
<feature type="region of interest" description="Disordered" evidence="1">
    <location>
        <begin position="211"/>
        <end position="236"/>
    </location>
</feature>
<feature type="compositionally biased region" description="Low complexity" evidence="1">
    <location>
        <begin position="211"/>
        <end position="222"/>
    </location>
</feature>